<organism evidence="1 2">
    <name type="scientific">Trichinella zimbabwensis</name>
    <dbReference type="NCBI Taxonomy" id="268475"/>
    <lineage>
        <taxon>Eukaryota</taxon>
        <taxon>Metazoa</taxon>
        <taxon>Ecdysozoa</taxon>
        <taxon>Nematoda</taxon>
        <taxon>Enoplea</taxon>
        <taxon>Dorylaimia</taxon>
        <taxon>Trichinellida</taxon>
        <taxon>Trichinellidae</taxon>
        <taxon>Trichinella</taxon>
    </lineage>
</organism>
<evidence type="ECO:0000313" key="1">
    <source>
        <dbReference type="EMBL" id="KRZ00867.1"/>
    </source>
</evidence>
<dbReference type="Proteomes" id="UP000055024">
    <property type="component" value="Unassembled WGS sequence"/>
</dbReference>
<keyword evidence="2" id="KW-1185">Reference proteome</keyword>
<comment type="caution">
    <text evidence="1">The sequence shown here is derived from an EMBL/GenBank/DDBJ whole genome shotgun (WGS) entry which is preliminary data.</text>
</comment>
<dbReference type="OrthoDB" id="5919942at2759"/>
<sequence>MDPRNQEAARCIVYTDPEFPKALRECIFPPSEIQKRHLFICLTIKETRTIRIAIPLIYHNDIPDAEIDLLQNLKKWINSE</sequence>
<gene>
    <name evidence="1" type="ORF">T11_3976</name>
</gene>
<accession>A0A0V1GSB1</accession>
<name>A0A0V1GSB1_9BILA</name>
<reference evidence="1 2" key="1">
    <citation type="submission" date="2015-01" db="EMBL/GenBank/DDBJ databases">
        <title>Evolution of Trichinella species and genotypes.</title>
        <authorList>
            <person name="Korhonen P.K."/>
            <person name="Edoardo P."/>
            <person name="Giuseppe L.R."/>
            <person name="Gasser R.B."/>
        </authorList>
    </citation>
    <scope>NUCLEOTIDE SEQUENCE [LARGE SCALE GENOMIC DNA]</scope>
    <source>
        <strain evidence="1">ISS1029</strain>
    </source>
</reference>
<protein>
    <submittedName>
        <fullName evidence="1">Uncharacterized protein</fullName>
    </submittedName>
</protein>
<evidence type="ECO:0000313" key="2">
    <source>
        <dbReference type="Proteomes" id="UP000055024"/>
    </source>
</evidence>
<proteinExistence type="predicted"/>
<dbReference type="EMBL" id="JYDP01000383">
    <property type="protein sequence ID" value="KRZ00867.1"/>
    <property type="molecule type" value="Genomic_DNA"/>
</dbReference>
<dbReference type="AlphaFoldDB" id="A0A0V1GSB1"/>